<name>A0A9D4VLX8_PEA</name>
<dbReference type="Proteomes" id="UP001058974">
    <property type="component" value="Chromosome 7"/>
</dbReference>
<dbReference type="PANTHER" id="PTHR31263:SF0">
    <property type="entry name" value="CELLULASE FAMILY PROTEIN (AFU_ORTHOLOGUE AFUA_5G14560)"/>
    <property type="match status" value="1"/>
</dbReference>
<keyword evidence="2" id="KW-1185">Reference proteome</keyword>
<dbReference type="EMBL" id="JAMSHJ010000007">
    <property type="protein sequence ID" value="KAI5386383.1"/>
    <property type="molecule type" value="Genomic_DNA"/>
</dbReference>
<dbReference type="AlphaFoldDB" id="A0A9D4VLX8"/>
<evidence type="ECO:0000313" key="1">
    <source>
        <dbReference type="EMBL" id="KAI5386383.1"/>
    </source>
</evidence>
<organism evidence="1 2">
    <name type="scientific">Pisum sativum</name>
    <name type="common">Garden pea</name>
    <name type="synonym">Lathyrus oleraceus</name>
    <dbReference type="NCBI Taxonomy" id="3888"/>
    <lineage>
        <taxon>Eukaryota</taxon>
        <taxon>Viridiplantae</taxon>
        <taxon>Streptophyta</taxon>
        <taxon>Embryophyta</taxon>
        <taxon>Tracheophyta</taxon>
        <taxon>Spermatophyta</taxon>
        <taxon>Magnoliopsida</taxon>
        <taxon>eudicotyledons</taxon>
        <taxon>Gunneridae</taxon>
        <taxon>Pentapetalae</taxon>
        <taxon>rosids</taxon>
        <taxon>fabids</taxon>
        <taxon>Fabales</taxon>
        <taxon>Fabaceae</taxon>
        <taxon>Papilionoideae</taxon>
        <taxon>50 kb inversion clade</taxon>
        <taxon>NPAAA clade</taxon>
        <taxon>Hologalegina</taxon>
        <taxon>IRL clade</taxon>
        <taxon>Fabeae</taxon>
        <taxon>Lathyrus</taxon>
    </lineage>
</organism>
<gene>
    <name evidence="1" type="ORF">KIW84_072780</name>
</gene>
<reference evidence="1 2" key="1">
    <citation type="journal article" date="2022" name="Nat. Genet.">
        <title>Improved pea reference genome and pan-genome highlight genomic features and evolutionary characteristics.</title>
        <authorList>
            <person name="Yang T."/>
            <person name="Liu R."/>
            <person name="Luo Y."/>
            <person name="Hu S."/>
            <person name="Wang D."/>
            <person name="Wang C."/>
            <person name="Pandey M.K."/>
            <person name="Ge S."/>
            <person name="Xu Q."/>
            <person name="Li N."/>
            <person name="Li G."/>
            <person name="Huang Y."/>
            <person name="Saxena R.K."/>
            <person name="Ji Y."/>
            <person name="Li M."/>
            <person name="Yan X."/>
            <person name="He Y."/>
            <person name="Liu Y."/>
            <person name="Wang X."/>
            <person name="Xiang C."/>
            <person name="Varshney R.K."/>
            <person name="Ding H."/>
            <person name="Gao S."/>
            <person name="Zong X."/>
        </authorList>
    </citation>
    <scope>NUCLEOTIDE SEQUENCE [LARGE SCALE GENOMIC DNA]</scope>
    <source>
        <strain evidence="1 2">cv. Zhongwan 6</strain>
    </source>
</reference>
<protein>
    <submittedName>
        <fullName evidence="1">Uncharacterized protein</fullName>
    </submittedName>
</protein>
<evidence type="ECO:0000313" key="2">
    <source>
        <dbReference type="Proteomes" id="UP001058974"/>
    </source>
</evidence>
<dbReference type="Gramene" id="Psat07G0278000-T1">
    <property type="protein sequence ID" value="KAI5386383.1"/>
    <property type="gene ID" value="KIW84_072780"/>
</dbReference>
<comment type="caution">
    <text evidence="1">The sequence shown here is derived from an EMBL/GenBank/DDBJ whole genome shotgun (WGS) entry which is preliminary data.</text>
</comment>
<dbReference type="PANTHER" id="PTHR31263">
    <property type="entry name" value="CELLULASE FAMILY PROTEIN (AFU_ORTHOLOGUE AFUA_5G14560)"/>
    <property type="match status" value="1"/>
</dbReference>
<accession>A0A9D4VLX8</accession>
<proteinExistence type="predicted"/>
<sequence length="196" mass="22324">MDHRRYKGEKGETNLSHWVAHMKPKLVEAVKKHNPLILNITHVQAYEAAIDALGEKGVMVLIDVSMPMWCCDNNDQNGFFGDRHFHPCEMASSYYYREGTVGAGEPYAVMDYDRKNFRDPKFPEKFQLIQKKVQNPSSNLSNSYMMFHPLTGKCAHVNKSNNELVLGDCKSHNQWSSDGNGSPIRLMDSAVCKGRR</sequence>